<keyword evidence="2" id="KW-1185">Reference proteome</keyword>
<accession>A0ABS7ATD7</accession>
<gene>
    <name evidence="1" type="ORF">KYD98_17835</name>
</gene>
<dbReference type="RefSeq" id="WP_219781402.1">
    <property type="nucleotide sequence ID" value="NZ_JAHXPT010000027.1"/>
</dbReference>
<proteinExistence type="predicted"/>
<evidence type="ECO:0000313" key="1">
    <source>
        <dbReference type="EMBL" id="MBW6411939.1"/>
    </source>
</evidence>
<comment type="caution">
    <text evidence="1">The sequence shown here is derived from an EMBL/GenBank/DDBJ whole genome shotgun (WGS) entry which is preliminary data.</text>
</comment>
<protein>
    <submittedName>
        <fullName evidence="1">DUF4176 domain-containing protein</fullName>
    </submittedName>
</protein>
<dbReference type="InterPro" id="IPR025233">
    <property type="entry name" value="DUF4176"/>
</dbReference>
<organism evidence="1 2">
    <name type="scientific">Clostridium weizhouense</name>
    <dbReference type="NCBI Taxonomy" id="2859781"/>
    <lineage>
        <taxon>Bacteria</taxon>
        <taxon>Bacillati</taxon>
        <taxon>Bacillota</taxon>
        <taxon>Clostridia</taxon>
        <taxon>Eubacteriales</taxon>
        <taxon>Clostridiaceae</taxon>
        <taxon>Clostridium</taxon>
    </lineage>
</organism>
<sequence length="92" mass="10779">MKKLLPIGSVVLLKDSDKKLMIVGRLQKQVGDEKEIGYDYSACLYPEGNLRPDSLFLFNNEQIERIYFIGFQDEEELEFNKKLSDYINKDIK</sequence>
<evidence type="ECO:0000313" key="2">
    <source>
        <dbReference type="Proteomes" id="UP001519921"/>
    </source>
</evidence>
<dbReference type="EMBL" id="JAHXPT010000027">
    <property type="protein sequence ID" value="MBW6411939.1"/>
    <property type="molecule type" value="Genomic_DNA"/>
</dbReference>
<name>A0ABS7ATD7_9CLOT</name>
<dbReference type="Proteomes" id="UP001519921">
    <property type="component" value="Unassembled WGS sequence"/>
</dbReference>
<dbReference type="Pfam" id="PF13780">
    <property type="entry name" value="DUF4176"/>
    <property type="match status" value="1"/>
</dbReference>
<reference evidence="1 2" key="1">
    <citation type="submission" date="2021-07" db="EMBL/GenBank/DDBJ databases">
        <title>Clostridium weizhouense sp. nov., an anaerobic bacterium isolated from activated sludge of Petroleum wastewater.</title>
        <authorList>
            <person name="Li Q."/>
        </authorList>
    </citation>
    <scope>NUCLEOTIDE SEQUENCE [LARGE SCALE GENOMIC DNA]</scope>
    <source>
        <strain evidence="1 2">YB-6</strain>
    </source>
</reference>